<proteinExistence type="predicted"/>
<dbReference type="Pfam" id="PF13206">
    <property type="entry name" value="VSG_B"/>
    <property type="match status" value="1"/>
</dbReference>
<evidence type="ECO:0000256" key="9">
    <source>
        <dbReference type="SAM" id="SignalP"/>
    </source>
</evidence>
<comment type="function">
    <text evidence="1">VSG forms a coat on the surface of the parasite. The trypanosome evades the immune response of the host by expressing a series of antigenically distinct VSGs from an estimated 1000 VSG genes.</text>
</comment>
<dbReference type="InterPro" id="IPR027446">
    <property type="entry name" value="VSG_C_dom_sf"/>
</dbReference>
<keyword evidence="6" id="KW-0472">Membrane</keyword>
<evidence type="ECO:0000256" key="6">
    <source>
        <dbReference type="ARBA" id="ARBA00023136"/>
    </source>
</evidence>
<evidence type="ECO:0000256" key="2">
    <source>
        <dbReference type="ARBA" id="ARBA00004609"/>
    </source>
</evidence>
<dbReference type="GO" id="GO:0098552">
    <property type="term" value="C:side of membrane"/>
    <property type="evidence" value="ECO:0007669"/>
    <property type="project" value="UniProtKB-KW"/>
</dbReference>
<name>A0A1J0RAD9_9TRYP</name>
<dbReference type="VEuPathDB" id="TriTrypDB:Tb427_000515300"/>
<keyword evidence="7" id="KW-0325">Glycoprotein</keyword>
<evidence type="ECO:0000313" key="11">
    <source>
        <dbReference type="EMBL" id="APD74768.1"/>
    </source>
</evidence>
<evidence type="ECO:0000256" key="8">
    <source>
        <dbReference type="ARBA" id="ARBA00023288"/>
    </source>
</evidence>
<comment type="subcellular location">
    <subcellularLocation>
        <location evidence="2">Cell membrane</location>
        <topology evidence="2">Lipid-anchor</topology>
        <topology evidence="2">GPI-anchor</topology>
    </subcellularLocation>
</comment>
<dbReference type="AlphaFoldDB" id="A0A1J0RAD9"/>
<evidence type="ECO:0000256" key="5">
    <source>
        <dbReference type="ARBA" id="ARBA00022729"/>
    </source>
</evidence>
<feature type="domain" description="Trypanosome variant surface glycoprotein B-type N-terminal" evidence="10">
    <location>
        <begin position="24"/>
        <end position="377"/>
    </location>
</feature>
<sequence length="490" mass="52344">MGDNNAVFKSRLLTILVTLFCPFTLKDDAAAATAGSNGQIFAVMCKIVSAATIKPQETPNPTLSDHTKKAAPMISVFLKNPEVLLELAAAENIPQEIAKPGSKGNKFCTTLPQHDCADAAAYLKSTLTTAAGPFIKALTEDSPLRQRINETATELAQMISDYDKTDLCEQTGSYEDNMKAALTGDKPNSNQFRMHKAQTNRQTTCGLNSATAGTSAGKSIADDLLCLCAADTGSQTGDVKVCSGASTQDVTFNTGDQADQGTAWEAIKTECKKTAASVKQPHAAELRATIQTIRSHIAVPKGQSQKSGYLGSIKTGAANSHCDAQSTAGAGACVYYGTTGTTANEPGWLQKLDAAANCLEEAQTSALDKKATAKSIELLNATLTNLLHLNMQYKNAATTTKPSQGASTSTLTEAAHQKCRNAKDDQAECEKLAKEGCVFNKDGEKGKKCELKKEVQSELEKKTKKQERKMRKLTARNMTIRRIAKQKMRG</sequence>
<reference evidence="11" key="1">
    <citation type="submission" date="2016-08" db="EMBL/GenBank/DDBJ databases">
        <title>VSG repertoire of Trypanosoma brucei EATRO 1125.</title>
        <authorList>
            <person name="Cross G.A."/>
        </authorList>
    </citation>
    <scope>NUCLEOTIDE SEQUENCE</scope>
    <source>
        <strain evidence="11">EATRO 1125</strain>
    </source>
</reference>
<accession>A0A1J0RAD9</accession>
<evidence type="ECO:0000256" key="1">
    <source>
        <dbReference type="ARBA" id="ARBA00002523"/>
    </source>
</evidence>
<feature type="chain" id="PRO_5013266730" evidence="9">
    <location>
        <begin position="32"/>
        <end position="490"/>
    </location>
</feature>
<dbReference type="GO" id="GO:0005886">
    <property type="term" value="C:plasma membrane"/>
    <property type="evidence" value="ECO:0007669"/>
    <property type="project" value="UniProtKB-SubCell"/>
</dbReference>
<evidence type="ECO:0000256" key="7">
    <source>
        <dbReference type="ARBA" id="ARBA00023180"/>
    </source>
</evidence>
<keyword evidence="4" id="KW-0336">GPI-anchor</keyword>
<keyword evidence="3" id="KW-1003">Cell membrane</keyword>
<dbReference type="VEuPathDB" id="TriTrypDB:Tb1125.11.18550"/>
<evidence type="ECO:0000259" key="10">
    <source>
        <dbReference type="Pfam" id="PF13206"/>
    </source>
</evidence>
<dbReference type="SUPFAM" id="SSF118251">
    <property type="entry name" value="Variant surface glycoprotein MITAT 1.2, VSG 221, C-terminal domain"/>
    <property type="match status" value="1"/>
</dbReference>
<evidence type="ECO:0000256" key="3">
    <source>
        <dbReference type="ARBA" id="ARBA00022475"/>
    </source>
</evidence>
<evidence type="ECO:0000256" key="4">
    <source>
        <dbReference type="ARBA" id="ARBA00022622"/>
    </source>
</evidence>
<dbReference type="EMBL" id="KX700812">
    <property type="protein sequence ID" value="APD74768.1"/>
    <property type="molecule type" value="Genomic_DNA"/>
</dbReference>
<keyword evidence="5 9" id="KW-0732">Signal</keyword>
<dbReference type="InterPro" id="IPR025932">
    <property type="entry name" value="Trypano_VSG_B_N_dom"/>
</dbReference>
<protein>
    <submittedName>
        <fullName evidence="11">Variant surface glycoprotein 1125.4241</fullName>
    </submittedName>
</protein>
<feature type="signal peptide" evidence="9">
    <location>
        <begin position="1"/>
        <end position="31"/>
    </location>
</feature>
<keyword evidence="8" id="KW-0449">Lipoprotein</keyword>
<organism evidence="11">
    <name type="scientific">Trypanosoma brucei</name>
    <dbReference type="NCBI Taxonomy" id="5691"/>
    <lineage>
        <taxon>Eukaryota</taxon>
        <taxon>Discoba</taxon>
        <taxon>Euglenozoa</taxon>
        <taxon>Kinetoplastea</taxon>
        <taxon>Metakinetoplastina</taxon>
        <taxon>Trypanosomatida</taxon>
        <taxon>Trypanosomatidae</taxon>
        <taxon>Trypanosoma</taxon>
    </lineage>
</organism>